<gene>
    <name evidence="8" type="ORF">GCM10007160_21000</name>
</gene>
<evidence type="ECO:0000256" key="7">
    <source>
        <dbReference type="SAM" id="SignalP"/>
    </source>
</evidence>
<evidence type="ECO:0000256" key="4">
    <source>
        <dbReference type="ARBA" id="ARBA00022729"/>
    </source>
</evidence>
<proteinExistence type="inferred from homology"/>
<comment type="function">
    <text evidence="5">Part of a binding-protein-dependent transport system for a sugar.</text>
</comment>
<dbReference type="InterPro" id="IPR050490">
    <property type="entry name" value="Bact_solute-bd_prot1"/>
</dbReference>
<dbReference type="InterPro" id="IPR006059">
    <property type="entry name" value="SBP"/>
</dbReference>
<reference evidence="9" key="1">
    <citation type="journal article" date="2019" name="Int. J. Syst. Evol. Microbiol.">
        <title>The Global Catalogue of Microorganisms (GCM) 10K type strain sequencing project: providing services to taxonomists for standard genome sequencing and annotation.</title>
        <authorList>
            <consortium name="The Broad Institute Genomics Platform"/>
            <consortium name="The Broad Institute Genome Sequencing Center for Infectious Disease"/>
            <person name="Wu L."/>
            <person name="Ma J."/>
        </authorList>
    </citation>
    <scope>NUCLEOTIDE SEQUENCE [LARGE SCALE GENOMIC DNA]</scope>
    <source>
        <strain evidence="9">KCTC 22228</strain>
    </source>
</reference>
<comment type="similarity">
    <text evidence="2">Belongs to the bacterial solute-binding protein 1 family.</text>
</comment>
<name>A0ABQ2YRW3_9GAMM</name>
<evidence type="ECO:0000256" key="5">
    <source>
        <dbReference type="ARBA" id="ARBA00049629"/>
    </source>
</evidence>
<comment type="caution">
    <text evidence="8">The sequence shown here is derived from an EMBL/GenBank/DDBJ whole genome shotgun (WGS) entry which is preliminary data.</text>
</comment>
<evidence type="ECO:0000256" key="2">
    <source>
        <dbReference type="ARBA" id="ARBA00008520"/>
    </source>
</evidence>
<evidence type="ECO:0000313" key="8">
    <source>
        <dbReference type="EMBL" id="GGX93264.1"/>
    </source>
</evidence>
<evidence type="ECO:0000256" key="3">
    <source>
        <dbReference type="ARBA" id="ARBA00022448"/>
    </source>
</evidence>
<protein>
    <recommendedName>
        <fullName evidence="6">Probable sugar-binding periplasmic protein</fullName>
    </recommendedName>
</protein>
<dbReference type="Proteomes" id="UP000653056">
    <property type="component" value="Unassembled WGS sequence"/>
</dbReference>
<dbReference type="PANTHER" id="PTHR43649:SF28">
    <property type="entry name" value="BINDING PROTEIN COMPONENT OF ABC SUGAR TRANSPORTER-RELATED"/>
    <property type="match status" value="1"/>
</dbReference>
<keyword evidence="4 7" id="KW-0732">Signal</keyword>
<feature type="signal peptide" evidence="7">
    <location>
        <begin position="1"/>
        <end position="19"/>
    </location>
</feature>
<dbReference type="PANTHER" id="PTHR43649">
    <property type="entry name" value="ARABINOSE-BINDING PROTEIN-RELATED"/>
    <property type="match status" value="1"/>
</dbReference>
<feature type="chain" id="PRO_5047478797" description="Probable sugar-binding periplasmic protein" evidence="7">
    <location>
        <begin position="20"/>
        <end position="416"/>
    </location>
</feature>
<dbReference type="EMBL" id="BMXS01000009">
    <property type="protein sequence ID" value="GGX93264.1"/>
    <property type="molecule type" value="Genomic_DNA"/>
</dbReference>
<comment type="subcellular location">
    <subcellularLocation>
        <location evidence="1">Periplasm</location>
    </subcellularLocation>
</comment>
<dbReference type="Pfam" id="PF01547">
    <property type="entry name" value="SBP_bac_1"/>
    <property type="match status" value="1"/>
</dbReference>
<sequence length="416" mass="46535">MKLLLKGLCLAVTMTAASAQDDAVADPGLAVDVVHYWISKSESAALDVYRQAWTEAGNRWADLPVENEAALKRIVSDRIANGYPPAVTQWNVDEGARELPEMGIVNDIEPVVREDHWRDRLPSFVLERISYQEKVYFAPSDIHVENWLWTSQKIFDELGLETPETWDDIFAAADRIAAAGYRPIALGSAPWEIALIFHNIMYYAMGPEEYARVFNGDAEAVLDPRMLDALDLLRRVSRYVEPPEARAGKNWADATAMIGRGEAGMQFMGDWAKGELVSLGYTADRDFGCNLTPGTSITYFMVIDAFAFPLTTREGETQAQQAFARMVLDPNNQVAFSRLKGSLPVRTDVDPRGLDRCGQLGLQRILDEKHEASVHSRAMPSHEMVAWISILAEFFDDKTISSRTAQQRLYQVVNVG</sequence>
<evidence type="ECO:0000256" key="1">
    <source>
        <dbReference type="ARBA" id="ARBA00004418"/>
    </source>
</evidence>
<organism evidence="8 9">
    <name type="scientific">Litchfieldella qijiaojingensis</name>
    <dbReference type="NCBI Taxonomy" id="980347"/>
    <lineage>
        <taxon>Bacteria</taxon>
        <taxon>Pseudomonadati</taxon>
        <taxon>Pseudomonadota</taxon>
        <taxon>Gammaproteobacteria</taxon>
        <taxon>Oceanospirillales</taxon>
        <taxon>Halomonadaceae</taxon>
        <taxon>Litchfieldella</taxon>
    </lineage>
</organism>
<keyword evidence="3" id="KW-0813">Transport</keyword>
<evidence type="ECO:0000313" key="9">
    <source>
        <dbReference type="Proteomes" id="UP000653056"/>
    </source>
</evidence>
<evidence type="ECO:0000256" key="6">
    <source>
        <dbReference type="ARBA" id="ARBA00049753"/>
    </source>
</evidence>
<accession>A0ABQ2YRW3</accession>
<dbReference type="SUPFAM" id="SSF53850">
    <property type="entry name" value="Periplasmic binding protein-like II"/>
    <property type="match status" value="1"/>
</dbReference>
<keyword evidence="9" id="KW-1185">Reference proteome</keyword>
<dbReference type="Gene3D" id="3.40.190.10">
    <property type="entry name" value="Periplasmic binding protein-like II"/>
    <property type="match status" value="2"/>
</dbReference>
<dbReference type="RefSeq" id="WP_189468899.1">
    <property type="nucleotide sequence ID" value="NZ_BMXS01000009.1"/>
</dbReference>